<keyword evidence="1" id="KW-0812">Transmembrane</keyword>
<evidence type="ECO:0000313" key="3">
    <source>
        <dbReference type="Proteomes" id="UP000018211"/>
    </source>
</evidence>
<dbReference type="RefSeq" id="WP_004402105.1">
    <property type="nucleotide sequence ID" value="NZ_LK391965.1"/>
</dbReference>
<feature type="transmembrane region" description="Helical" evidence="1">
    <location>
        <begin position="12"/>
        <end position="32"/>
    </location>
</feature>
<dbReference type="InterPro" id="IPR008620">
    <property type="entry name" value="FixH"/>
</dbReference>
<protein>
    <submittedName>
        <fullName evidence="2">Analog of CcoH</fullName>
    </submittedName>
</protein>
<keyword evidence="1" id="KW-0472">Membrane</keyword>
<name>A0AAV2VP98_9VIBR</name>
<proteinExistence type="predicted"/>
<sequence length="159" mass="17765">MVKPWYKQFWPWFLIALPATVVVASFVTLGIFSKNSVSLVAEDYYKKGKGINIDISKQNVAKDLGLTASISTSGDRIIVDFNKGELDHFPALIVTFSHRTLADRDFSQTLSANGRGQYGFSLDNEIQGPWFVEVEPHNKEWLIQGKVTFPSQAPTQLGN</sequence>
<dbReference type="Pfam" id="PF05751">
    <property type="entry name" value="FixH"/>
    <property type="match status" value="1"/>
</dbReference>
<keyword evidence="1" id="KW-1133">Transmembrane helix</keyword>
<evidence type="ECO:0000256" key="1">
    <source>
        <dbReference type="SAM" id="Phobius"/>
    </source>
</evidence>
<gene>
    <name evidence="2" type="ORF">VIBNISOn1_1720051</name>
</gene>
<dbReference type="Proteomes" id="UP000018211">
    <property type="component" value="Unassembled WGS sequence"/>
</dbReference>
<dbReference type="EMBL" id="CAOF01000082">
    <property type="protein sequence ID" value="CCO46251.1"/>
    <property type="molecule type" value="Genomic_DNA"/>
</dbReference>
<comment type="caution">
    <text evidence="2">The sequence shown here is derived from an EMBL/GenBank/DDBJ whole genome shotgun (WGS) entry which is preliminary data.</text>
</comment>
<organism evidence="2 3">
    <name type="scientific">Vibrio nigripulchritudo SOn1</name>
    <dbReference type="NCBI Taxonomy" id="1238450"/>
    <lineage>
        <taxon>Bacteria</taxon>
        <taxon>Pseudomonadati</taxon>
        <taxon>Pseudomonadota</taxon>
        <taxon>Gammaproteobacteria</taxon>
        <taxon>Vibrionales</taxon>
        <taxon>Vibrionaceae</taxon>
        <taxon>Vibrio</taxon>
    </lineage>
</organism>
<accession>A0AAV2VP98</accession>
<dbReference type="AlphaFoldDB" id="A0AAV2VP98"/>
<evidence type="ECO:0000313" key="2">
    <source>
        <dbReference type="EMBL" id="CCO46251.1"/>
    </source>
</evidence>
<reference evidence="2 3" key="1">
    <citation type="journal article" date="2013" name="ISME J.">
        <title>Comparative genomics of pathogenic lineages of Vibrio nigripulchritudo identifies virulence-associated traits.</title>
        <authorList>
            <person name="Goudenege D."/>
            <person name="Labreuche Y."/>
            <person name="Krin E."/>
            <person name="Ansquer D."/>
            <person name="Mangenot S."/>
            <person name="Calteau A."/>
            <person name="Medigue C."/>
            <person name="Mazel D."/>
            <person name="Polz M.F."/>
            <person name="Le Roux F."/>
        </authorList>
    </citation>
    <scope>NUCLEOTIDE SEQUENCE [LARGE SCALE GENOMIC DNA]</scope>
    <source>
        <strain evidence="2 3">SOn1</strain>
    </source>
</reference>